<protein>
    <submittedName>
        <fullName evidence="5">Universal stress protein</fullName>
    </submittedName>
</protein>
<evidence type="ECO:0000256" key="1">
    <source>
        <dbReference type="ARBA" id="ARBA00008791"/>
    </source>
</evidence>
<proteinExistence type="inferred from homology"/>
<sequence length="306" mass="31755">MSVPHALDPHRSRSAAVVVGVDGSVGSERAVRWAATMAARRGRQLVLVHALDIDPAHDALTDPDGLGMRTVRERGVERLLSAAAVARRVEPGVVIDTASLDGGAAPALIGHSPTAHLLVLGATGTGGAATHLGSTLLAVTGHAEGSVVVVRDSEFTHRDDGTGPVVVGIDADQRGGLAGHRAVEAAFAEASERGCALVAVHAWSDLPFGELDEAVEDETLPETEAAAAALLGDGLAPWREKYPEVTVEQHVYRCGARHHLVMWSKTAQLLVVGARGRGGFPGLPLGSTANAMIQRAHCPVLVAHDR</sequence>
<dbReference type="InterPro" id="IPR006016">
    <property type="entry name" value="UspA"/>
</dbReference>
<keyword evidence="6" id="KW-1185">Reference proteome</keyword>
<dbReference type="InterPro" id="IPR006015">
    <property type="entry name" value="Universal_stress_UspA"/>
</dbReference>
<accession>A0ABS0D512</accession>
<keyword evidence="3" id="KW-0067">ATP-binding</keyword>
<feature type="domain" description="UspA" evidence="4">
    <location>
        <begin position="164"/>
        <end position="303"/>
    </location>
</feature>
<dbReference type="SUPFAM" id="SSF52402">
    <property type="entry name" value="Adenine nucleotide alpha hydrolases-like"/>
    <property type="match status" value="2"/>
</dbReference>
<evidence type="ECO:0000313" key="5">
    <source>
        <dbReference type="EMBL" id="MBF6353575.1"/>
    </source>
</evidence>
<dbReference type="PRINTS" id="PR01438">
    <property type="entry name" value="UNVRSLSTRESS"/>
</dbReference>
<dbReference type="EMBL" id="JADLQN010000001">
    <property type="protein sequence ID" value="MBF6353575.1"/>
    <property type="molecule type" value="Genomic_DNA"/>
</dbReference>
<organism evidence="5 6">
    <name type="scientific">Nocardia higoensis</name>
    <dbReference type="NCBI Taxonomy" id="228599"/>
    <lineage>
        <taxon>Bacteria</taxon>
        <taxon>Bacillati</taxon>
        <taxon>Actinomycetota</taxon>
        <taxon>Actinomycetes</taxon>
        <taxon>Mycobacteriales</taxon>
        <taxon>Nocardiaceae</taxon>
        <taxon>Nocardia</taxon>
    </lineage>
</organism>
<dbReference type="PANTHER" id="PTHR46268">
    <property type="entry name" value="STRESS RESPONSE PROTEIN NHAX"/>
    <property type="match status" value="1"/>
</dbReference>
<comment type="caution">
    <text evidence="5">The sequence shown here is derived from an EMBL/GenBank/DDBJ whole genome shotgun (WGS) entry which is preliminary data.</text>
</comment>
<gene>
    <name evidence="5" type="ORF">IU449_03260</name>
</gene>
<evidence type="ECO:0000256" key="2">
    <source>
        <dbReference type="ARBA" id="ARBA00022741"/>
    </source>
</evidence>
<dbReference type="Gene3D" id="3.40.50.620">
    <property type="entry name" value="HUPs"/>
    <property type="match status" value="2"/>
</dbReference>
<evidence type="ECO:0000256" key="3">
    <source>
        <dbReference type="ARBA" id="ARBA00022840"/>
    </source>
</evidence>
<dbReference type="Pfam" id="PF00582">
    <property type="entry name" value="Usp"/>
    <property type="match status" value="2"/>
</dbReference>
<reference evidence="5 6" key="1">
    <citation type="submission" date="2020-10" db="EMBL/GenBank/DDBJ databases">
        <title>Identification of Nocardia species via Next-generation sequencing and recognition of intraspecies genetic diversity.</title>
        <authorList>
            <person name="Li P."/>
            <person name="Li P."/>
            <person name="Lu B."/>
        </authorList>
    </citation>
    <scope>NUCLEOTIDE SEQUENCE [LARGE SCALE GENOMIC DNA]</scope>
    <source>
        <strain evidence="5 6">BJ06-0143</strain>
    </source>
</reference>
<evidence type="ECO:0000259" key="4">
    <source>
        <dbReference type="Pfam" id="PF00582"/>
    </source>
</evidence>
<comment type="similarity">
    <text evidence="1">Belongs to the universal stress protein A family.</text>
</comment>
<dbReference type="InterPro" id="IPR014729">
    <property type="entry name" value="Rossmann-like_a/b/a_fold"/>
</dbReference>
<dbReference type="PANTHER" id="PTHR46268:SF27">
    <property type="entry name" value="UNIVERSAL STRESS PROTEIN RV2623"/>
    <property type="match status" value="1"/>
</dbReference>
<evidence type="ECO:0000313" key="6">
    <source>
        <dbReference type="Proteomes" id="UP000707731"/>
    </source>
</evidence>
<name>A0ABS0D512_9NOCA</name>
<keyword evidence="2" id="KW-0547">Nucleotide-binding</keyword>
<feature type="domain" description="UspA" evidence="4">
    <location>
        <begin position="17"/>
        <end position="151"/>
    </location>
</feature>
<dbReference type="RefSeq" id="WP_195000463.1">
    <property type="nucleotide sequence ID" value="NZ_JADLQN010000001.1"/>
</dbReference>
<dbReference type="Proteomes" id="UP000707731">
    <property type="component" value="Unassembled WGS sequence"/>
</dbReference>